<protein>
    <submittedName>
        <fullName evidence="1">Uncharacterized protein</fullName>
    </submittedName>
</protein>
<name>A0A0E9QEW2_ANGAN</name>
<accession>A0A0E9QEW2</accession>
<proteinExistence type="predicted"/>
<reference evidence="1" key="2">
    <citation type="journal article" date="2015" name="Fish Shellfish Immunol.">
        <title>Early steps in the European eel (Anguilla anguilla)-Vibrio vulnificus interaction in the gills: Role of the RtxA13 toxin.</title>
        <authorList>
            <person name="Callol A."/>
            <person name="Pajuelo D."/>
            <person name="Ebbesson L."/>
            <person name="Teles M."/>
            <person name="MacKenzie S."/>
            <person name="Amaro C."/>
        </authorList>
    </citation>
    <scope>NUCLEOTIDE SEQUENCE</scope>
</reference>
<evidence type="ECO:0000313" key="1">
    <source>
        <dbReference type="EMBL" id="JAH15401.1"/>
    </source>
</evidence>
<reference evidence="1" key="1">
    <citation type="submission" date="2014-11" db="EMBL/GenBank/DDBJ databases">
        <authorList>
            <person name="Amaro Gonzalez C."/>
        </authorList>
    </citation>
    <scope>NUCLEOTIDE SEQUENCE</scope>
</reference>
<dbReference type="EMBL" id="GBXM01093176">
    <property type="protein sequence ID" value="JAH15401.1"/>
    <property type="molecule type" value="Transcribed_RNA"/>
</dbReference>
<dbReference type="AlphaFoldDB" id="A0A0E9QEW2"/>
<organism evidence="1">
    <name type="scientific">Anguilla anguilla</name>
    <name type="common">European freshwater eel</name>
    <name type="synonym">Muraena anguilla</name>
    <dbReference type="NCBI Taxonomy" id="7936"/>
    <lineage>
        <taxon>Eukaryota</taxon>
        <taxon>Metazoa</taxon>
        <taxon>Chordata</taxon>
        <taxon>Craniata</taxon>
        <taxon>Vertebrata</taxon>
        <taxon>Euteleostomi</taxon>
        <taxon>Actinopterygii</taxon>
        <taxon>Neopterygii</taxon>
        <taxon>Teleostei</taxon>
        <taxon>Anguilliformes</taxon>
        <taxon>Anguillidae</taxon>
        <taxon>Anguilla</taxon>
    </lineage>
</organism>
<sequence length="33" mass="3619">MNDALQVLGKCVCITKCKVQRKFSLNQGVGAYC</sequence>